<evidence type="ECO:0000256" key="1">
    <source>
        <dbReference type="ARBA" id="ARBA00004370"/>
    </source>
</evidence>
<evidence type="ECO:0000313" key="5">
    <source>
        <dbReference type="Proteomes" id="UP000238205"/>
    </source>
</evidence>
<dbReference type="Pfam" id="PF00144">
    <property type="entry name" value="Beta-lactamase"/>
    <property type="match status" value="1"/>
</dbReference>
<proteinExistence type="predicted"/>
<evidence type="ECO:0000313" key="4">
    <source>
        <dbReference type="EMBL" id="PRY82944.1"/>
    </source>
</evidence>
<comment type="caution">
    <text evidence="4">The sequence shown here is derived from an EMBL/GenBank/DDBJ whole genome shotgun (WGS) entry which is preliminary data.</text>
</comment>
<keyword evidence="5" id="KW-1185">Reference proteome</keyword>
<comment type="subcellular location">
    <subcellularLocation>
        <location evidence="1">Membrane</location>
    </subcellularLocation>
</comment>
<name>A0A2T0W8U5_9LACT</name>
<dbReference type="EMBL" id="PVTO01000007">
    <property type="protein sequence ID" value="PRY82944.1"/>
    <property type="molecule type" value="Genomic_DNA"/>
</dbReference>
<protein>
    <submittedName>
        <fullName evidence="4">CubicO group peptidase (Beta-lactamase class C family)</fullName>
    </submittedName>
</protein>
<dbReference type="InterPro" id="IPR001466">
    <property type="entry name" value="Beta-lactam-related"/>
</dbReference>
<sequence>MTKHLVSTISEIQAEVDFSGSILVENNDKVLLNQNFGYANRSDKIEVNSSTRFGIASGCKLFTAIAISQLVENEKLSFGSKLSECVDLEFKHIDKNVTVHQLLTHTSGIPDYFDEDTMDDFEEVWMTHPMYHVRRLKDFLPLFQDEPMKGNAGDEFQYNNAGYILLGLIVEHVSGLEFTDYIQLNIFNKADMSDSGYFAFDSLPERTALGYIDNSDGTWKSNIYSMPVKGGSDGGAYITTGDMAKLWTSLMNFSLLSKSYTNKLLYPHVQDPEDDDSFYGYGTWIKKTSGDRILRYHVMGYDPGVSFHSAYYPDLSVTSVVCSNKSDGAADIMIGIEEELLGLNN</sequence>
<dbReference type="SUPFAM" id="SSF56601">
    <property type="entry name" value="beta-lactamase/transpeptidase-like"/>
    <property type="match status" value="1"/>
</dbReference>
<accession>A0A2T0W8U5</accession>
<dbReference type="Proteomes" id="UP000238205">
    <property type="component" value="Unassembled WGS sequence"/>
</dbReference>
<dbReference type="GO" id="GO:0016020">
    <property type="term" value="C:membrane"/>
    <property type="evidence" value="ECO:0007669"/>
    <property type="project" value="UniProtKB-SubCell"/>
</dbReference>
<dbReference type="PANTHER" id="PTHR46825:SF11">
    <property type="entry name" value="PENICILLIN-BINDING PROTEIN 4"/>
    <property type="match status" value="1"/>
</dbReference>
<dbReference type="Gene3D" id="3.40.710.10">
    <property type="entry name" value="DD-peptidase/beta-lactamase superfamily"/>
    <property type="match status" value="1"/>
</dbReference>
<dbReference type="InterPro" id="IPR012338">
    <property type="entry name" value="Beta-lactam/transpept-like"/>
</dbReference>
<organism evidence="4 5">
    <name type="scientific">Alkalibacterium olivapovliticus</name>
    <dbReference type="NCBI Taxonomy" id="99907"/>
    <lineage>
        <taxon>Bacteria</taxon>
        <taxon>Bacillati</taxon>
        <taxon>Bacillota</taxon>
        <taxon>Bacilli</taxon>
        <taxon>Lactobacillales</taxon>
        <taxon>Carnobacteriaceae</taxon>
        <taxon>Alkalibacterium</taxon>
    </lineage>
</organism>
<dbReference type="InterPro" id="IPR050491">
    <property type="entry name" value="AmpC-like"/>
</dbReference>
<dbReference type="AlphaFoldDB" id="A0A2T0W8U5"/>
<dbReference type="OrthoDB" id="9803467at2"/>
<keyword evidence="2" id="KW-0472">Membrane</keyword>
<evidence type="ECO:0000256" key="2">
    <source>
        <dbReference type="ARBA" id="ARBA00023136"/>
    </source>
</evidence>
<reference evidence="4 5" key="1">
    <citation type="submission" date="2018-03" db="EMBL/GenBank/DDBJ databases">
        <title>Genomic Encyclopedia of Archaeal and Bacterial Type Strains, Phase II (KMG-II): from individual species to whole genera.</title>
        <authorList>
            <person name="Goeker M."/>
        </authorList>
    </citation>
    <scope>NUCLEOTIDE SEQUENCE [LARGE SCALE GENOMIC DNA]</scope>
    <source>
        <strain evidence="4 5">DSM 13175</strain>
    </source>
</reference>
<gene>
    <name evidence="4" type="ORF">CLV38_10717</name>
</gene>
<dbReference type="RefSeq" id="WP_106192208.1">
    <property type="nucleotide sequence ID" value="NZ_PVTO01000007.1"/>
</dbReference>
<feature type="domain" description="Beta-lactamase-related" evidence="3">
    <location>
        <begin position="19"/>
        <end position="329"/>
    </location>
</feature>
<dbReference type="PANTHER" id="PTHR46825">
    <property type="entry name" value="D-ALANYL-D-ALANINE-CARBOXYPEPTIDASE/ENDOPEPTIDASE AMPH"/>
    <property type="match status" value="1"/>
</dbReference>
<evidence type="ECO:0000259" key="3">
    <source>
        <dbReference type="Pfam" id="PF00144"/>
    </source>
</evidence>